<dbReference type="CDD" id="cd02440">
    <property type="entry name" value="AdoMet_MTases"/>
    <property type="match status" value="1"/>
</dbReference>
<protein>
    <recommendedName>
        <fullName evidence="5">Elongator complex protein 2</fullName>
    </recommendedName>
</protein>
<dbReference type="InterPro" id="IPR015943">
    <property type="entry name" value="WD40/YVTN_repeat-like_dom_sf"/>
</dbReference>
<accession>A0A813VMD9</accession>
<dbReference type="PROSITE" id="PS50082">
    <property type="entry name" value="WD_REPEATS_2"/>
    <property type="match status" value="1"/>
</dbReference>
<feature type="domain" description="Methyltransferase" evidence="12">
    <location>
        <begin position="52"/>
        <end position="103"/>
    </location>
</feature>
<dbReference type="InterPro" id="IPR001680">
    <property type="entry name" value="WD40_rpt"/>
</dbReference>
<dbReference type="PANTHER" id="PTHR44111">
    <property type="entry name" value="ELONGATOR COMPLEX PROTEIN 2"/>
    <property type="match status" value="1"/>
</dbReference>
<reference evidence="13" key="1">
    <citation type="submission" date="2021-02" db="EMBL/GenBank/DDBJ databases">
        <authorList>
            <person name="Nowell W R."/>
        </authorList>
    </citation>
    <scope>NUCLEOTIDE SEQUENCE</scope>
</reference>
<dbReference type="Pfam" id="PF13649">
    <property type="entry name" value="Methyltransf_25"/>
    <property type="match status" value="1"/>
</dbReference>
<evidence type="ECO:0000256" key="9">
    <source>
        <dbReference type="ARBA" id="ARBA00022737"/>
    </source>
</evidence>
<comment type="caution">
    <text evidence="13">The sequence shown here is derived from an EMBL/GenBank/DDBJ whole genome shotgun (WGS) entry which is preliminary data.</text>
</comment>
<sequence length="315" mass="35800">MASSEPEYDSISAQYSAVKKTQVGNIIECYTVYKCILPSLLGDSGLLTGKRILDLGCGEGRHTRQLKALGCDYILGVDLSSKVIELAREAERFNPLGIEYLASQPTDAAIILWNTNTWKPITRLVVHQLTVVRMAFSNDGQYLLSVSRDRSWSLFEIDETNFQARLYKRISSNNQYHKRIIWTCSFSHDDKYFITGARDQMIHMWRVTEKSNDDNEHPCEKNYLKLNDSITAVTFAPRLIETERYFVVAGLDNGSVLLYTWNEQVSWQHLTSITAPLGFHLTVNQLCFRPLLSSSYQLAGCSNDGTVRIFNISLS</sequence>
<evidence type="ECO:0000256" key="3">
    <source>
        <dbReference type="ARBA" id="ARBA00005043"/>
    </source>
</evidence>
<comment type="similarity">
    <text evidence="4">Belongs to the WD repeat ELP2 family.</text>
</comment>
<evidence type="ECO:0000256" key="11">
    <source>
        <dbReference type="PROSITE-ProRule" id="PRU00221"/>
    </source>
</evidence>
<dbReference type="InterPro" id="IPR029063">
    <property type="entry name" value="SAM-dependent_MTases_sf"/>
</dbReference>
<dbReference type="SMART" id="SM00320">
    <property type="entry name" value="WD40"/>
    <property type="match status" value="3"/>
</dbReference>
<dbReference type="InterPro" id="IPR037289">
    <property type="entry name" value="Elp2"/>
</dbReference>
<dbReference type="OrthoDB" id="27911at2759"/>
<evidence type="ECO:0000313" key="14">
    <source>
        <dbReference type="Proteomes" id="UP000663882"/>
    </source>
</evidence>
<comment type="subcellular location">
    <subcellularLocation>
        <location evidence="2">Cytoplasm</location>
    </subcellularLocation>
    <subcellularLocation>
        <location evidence="1">Nucleus</location>
    </subcellularLocation>
</comment>
<dbReference type="GO" id="GO:0002098">
    <property type="term" value="P:tRNA wobble uridine modification"/>
    <property type="evidence" value="ECO:0007669"/>
    <property type="project" value="InterPro"/>
</dbReference>
<keyword evidence="7 11" id="KW-0853">WD repeat</keyword>
<keyword evidence="6" id="KW-0963">Cytoplasm</keyword>
<evidence type="ECO:0000259" key="12">
    <source>
        <dbReference type="Pfam" id="PF13649"/>
    </source>
</evidence>
<dbReference type="Gene3D" id="2.130.10.10">
    <property type="entry name" value="YVTN repeat-like/Quinoprotein amine dehydrogenase"/>
    <property type="match status" value="1"/>
</dbReference>
<evidence type="ECO:0000256" key="2">
    <source>
        <dbReference type="ARBA" id="ARBA00004496"/>
    </source>
</evidence>
<evidence type="ECO:0000313" key="13">
    <source>
        <dbReference type="EMBL" id="CAF0843744.1"/>
    </source>
</evidence>
<dbReference type="GO" id="GO:0005634">
    <property type="term" value="C:nucleus"/>
    <property type="evidence" value="ECO:0007669"/>
    <property type="project" value="UniProtKB-SubCell"/>
</dbReference>
<organism evidence="13 14">
    <name type="scientific">Rotaria sordida</name>
    <dbReference type="NCBI Taxonomy" id="392033"/>
    <lineage>
        <taxon>Eukaryota</taxon>
        <taxon>Metazoa</taxon>
        <taxon>Spiralia</taxon>
        <taxon>Gnathifera</taxon>
        <taxon>Rotifera</taxon>
        <taxon>Eurotatoria</taxon>
        <taxon>Bdelloidea</taxon>
        <taxon>Philodinida</taxon>
        <taxon>Philodinidae</taxon>
        <taxon>Rotaria</taxon>
    </lineage>
</organism>
<dbReference type="GO" id="GO:0033588">
    <property type="term" value="C:elongator holoenzyme complex"/>
    <property type="evidence" value="ECO:0007669"/>
    <property type="project" value="InterPro"/>
</dbReference>
<dbReference type="AlphaFoldDB" id="A0A813VMD9"/>
<dbReference type="Pfam" id="PF00400">
    <property type="entry name" value="WD40"/>
    <property type="match status" value="2"/>
</dbReference>
<dbReference type="InterPro" id="IPR041698">
    <property type="entry name" value="Methyltransf_25"/>
</dbReference>
<dbReference type="Gene3D" id="3.40.50.150">
    <property type="entry name" value="Vaccinia Virus protein VP39"/>
    <property type="match status" value="1"/>
</dbReference>
<evidence type="ECO:0000256" key="5">
    <source>
        <dbReference type="ARBA" id="ARBA00020267"/>
    </source>
</evidence>
<dbReference type="Proteomes" id="UP000663882">
    <property type="component" value="Unassembled WGS sequence"/>
</dbReference>
<comment type="pathway">
    <text evidence="3">tRNA modification; 5-methoxycarbonylmethyl-2-thiouridine-tRNA biosynthesis.</text>
</comment>
<dbReference type="UniPathway" id="UPA00988"/>
<dbReference type="InterPro" id="IPR036322">
    <property type="entry name" value="WD40_repeat_dom_sf"/>
</dbReference>
<dbReference type="PANTHER" id="PTHR44111:SF1">
    <property type="entry name" value="ELONGATOR COMPLEX PROTEIN 2"/>
    <property type="match status" value="1"/>
</dbReference>
<evidence type="ECO:0000256" key="1">
    <source>
        <dbReference type="ARBA" id="ARBA00004123"/>
    </source>
</evidence>
<evidence type="ECO:0000256" key="4">
    <source>
        <dbReference type="ARBA" id="ARBA00005881"/>
    </source>
</evidence>
<keyword evidence="10" id="KW-0539">Nucleus</keyword>
<dbReference type="GO" id="GO:0005737">
    <property type="term" value="C:cytoplasm"/>
    <property type="evidence" value="ECO:0007669"/>
    <property type="project" value="UniProtKB-SubCell"/>
</dbReference>
<gene>
    <name evidence="13" type="ORF">RFH988_LOCUS6085</name>
</gene>
<keyword evidence="8" id="KW-0819">tRNA processing</keyword>
<name>A0A813VMD9_9BILA</name>
<evidence type="ECO:0000256" key="10">
    <source>
        <dbReference type="ARBA" id="ARBA00023242"/>
    </source>
</evidence>
<dbReference type="EMBL" id="CAJNOO010000178">
    <property type="protein sequence ID" value="CAF0843744.1"/>
    <property type="molecule type" value="Genomic_DNA"/>
</dbReference>
<evidence type="ECO:0000256" key="7">
    <source>
        <dbReference type="ARBA" id="ARBA00022574"/>
    </source>
</evidence>
<proteinExistence type="inferred from homology"/>
<dbReference type="SUPFAM" id="SSF50978">
    <property type="entry name" value="WD40 repeat-like"/>
    <property type="match status" value="1"/>
</dbReference>
<keyword evidence="9" id="KW-0677">Repeat</keyword>
<feature type="repeat" description="WD" evidence="11">
    <location>
        <begin position="174"/>
        <end position="215"/>
    </location>
</feature>
<evidence type="ECO:0000256" key="6">
    <source>
        <dbReference type="ARBA" id="ARBA00022490"/>
    </source>
</evidence>
<dbReference type="SUPFAM" id="SSF53335">
    <property type="entry name" value="S-adenosyl-L-methionine-dependent methyltransferases"/>
    <property type="match status" value="1"/>
</dbReference>
<evidence type="ECO:0000256" key="8">
    <source>
        <dbReference type="ARBA" id="ARBA00022694"/>
    </source>
</evidence>